<name>A0ACC0XA79_9ROSI</name>
<dbReference type="EMBL" id="CM047749">
    <property type="protein sequence ID" value="KAJ0011369.1"/>
    <property type="molecule type" value="Genomic_DNA"/>
</dbReference>
<comment type="caution">
    <text evidence="1">The sequence shown here is derived from an EMBL/GenBank/DDBJ whole genome shotgun (WGS) entry which is preliminary data.</text>
</comment>
<protein>
    <submittedName>
        <fullName evidence="1">Uncharacterized protein</fullName>
    </submittedName>
</protein>
<evidence type="ECO:0000313" key="1">
    <source>
        <dbReference type="EMBL" id="KAJ0011369.1"/>
    </source>
</evidence>
<organism evidence="1 2">
    <name type="scientific">Pistacia integerrima</name>
    <dbReference type="NCBI Taxonomy" id="434235"/>
    <lineage>
        <taxon>Eukaryota</taxon>
        <taxon>Viridiplantae</taxon>
        <taxon>Streptophyta</taxon>
        <taxon>Embryophyta</taxon>
        <taxon>Tracheophyta</taxon>
        <taxon>Spermatophyta</taxon>
        <taxon>Magnoliopsida</taxon>
        <taxon>eudicotyledons</taxon>
        <taxon>Gunneridae</taxon>
        <taxon>Pentapetalae</taxon>
        <taxon>rosids</taxon>
        <taxon>malvids</taxon>
        <taxon>Sapindales</taxon>
        <taxon>Anacardiaceae</taxon>
        <taxon>Pistacia</taxon>
    </lineage>
</organism>
<reference evidence="2" key="1">
    <citation type="journal article" date="2023" name="G3 (Bethesda)">
        <title>Genome assembly and association tests identify interacting loci associated with vigor, precocity, and sex in interspecific pistachio rootstocks.</title>
        <authorList>
            <person name="Palmer W."/>
            <person name="Jacygrad E."/>
            <person name="Sagayaradj S."/>
            <person name="Cavanaugh K."/>
            <person name="Han R."/>
            <person name="Bertier L."/>
            <person name="Beede B."/>
            <person name="Kafkas S."/>
            <person name="Golino D."/>
            <person name="Preece J."/>
            <person name="Michelmore R."/>
        </authorList>
    </citation>
    <scope>NUCLEOTIDE SEQUENCE [LARGE SCALE GENOMIC DNA]</scope>
</reference>
<evidence type="ECO:0000313" key="2">
    <source>
        <dbReference type="Proteomes" id="UP001163603"/>
    </source>
</evidence>
<keyword evidence="2" id="KW-1185">Reference proteome</keyword>
<gene>
    <name evidence="1" type="ORF">Pint_33618</name>
</gene>
<accession>A0ACC0XA79</accession>
<dbReference type="Proteomes" id="UP001163603">
    <property type="component" value="Chromosome 14"/>
</dbReference>
<proteinExistence type="predicted"/>
<sequence length="56" mass="6279">MVQVLLGNLISLCMELINSVVMVKLYYGFLTTFSIGPSLLSLPSPSSSYGRRRRRN</sequence>